<protein>
    <submittedName>
        <fullName evidence="1">Putative e3 ubiquitin ligase</fullName>
    </submittedName>
</protein>
<reference evidence="1" key="1">
    <citation type="journal article" date="2014" name="PLoS Negl. Trop. Dis.">
        <title>An updated insight into the Sialotranscriptome of Triatoma infestans: developmental stage and geographic variations.</title>
        <authorList>
            <person name="Schwarz A."/>
            <person name="Medrano-Mercado N."/>
            <person name="Schaub G.A."/>
            <person name="Struchiner C.J."/>
            <person name="Bargues M.D."/>
            <person name="Levy M.Z."/>
            <person name="Ribeiro J.M."/>
        </authorList>
    </citation>
    <scope>NUCLEOTIDE SEQUENCE</scope>
    <source>
        <strain evidence="1">Chile</strain>
        <tissue evidence="1">Salivary glands</tissue>
    </source>
</reference>
<evidence type="ECO:0000313" key="1">
    <source>
        <dbReference type="EMBL" id="JAC16770.1"/>
    </source>
</evidence>
<proteinExistence type="evidence at transcript level"/>
<dbReference type="InterPro" id="IPR042509">
    <property type="entry name" value="ZCCHC3"/>
</dbReference>
<name>A0A023F6C6_TRIIF</name>
<accession>A0A023F6C6</accession>
<dbReference type="AlphaFoldDB" id="A0A023F6C6"/>
<dbReference type="GO" id="GO:0003723">
    <property type="term" value="F:RNA binding"/>
    <property type="evidence" value="ECO:0007669"/>
    <property type="project" value="InterPro"/>
</dbReference>
<dbReference type="GO" id="GO:0003690">
    <property type="term" value="F:double-stranded DNA binding"/>
    <property type="evidence" value="ECO:0007669"/>
    <property type="project" value="InterPro"/>
</dbReference>
<feature type="non-terminal residue" evidence="1">
    <location>
        <position position="1"/>
    </location>
</feature>
<dbReference type="EMBL" id="GBBI01001942">
    <property type="protein sequence ID" value="JAC16770.1"/>
    <property type="molecule type" value="mRNA"/>
</dbReference>
<sequence length="314" mass="36424">RRAVIRGIDTELSEEEIKEVIRGPVGHKFEILDLRRLKRRVTDYETNETKYVPTQSVLITVRGQQIPQYVYIHYVRCEVHNYIQRVIQCKKCMRYGHFQDQCKGSIRCEKCGDKHESKECNSRETKCVNCGNGGHVASNHDLCPRFKKEKTIKQLMAENNLPYMEARNLLENKNSFSALVYKEAPTLDNLKEFPLLNKCSNPNRQYASTITVKRATKRVRTVSPNFDQKEINKFIFNQGLDKNVPGGLIQKNPYKPTEIQKVLSPLKSDNNLEIMYEAMHSILKSINTSDLKDMPEEKLKTIIKDRLISLNEAM</sequence>
<dbReference type="GO" id="GO:0016874">
    <property type="term" value="F:ligase activity"/>
    <property type="evidence" value="ECO:0007669"/>
    <property type="project" value="UniProtKB-KW"/>
</dbReference>
<dbReference type="PANTHER" id="PTHR22639">
    <property type="entry name" value="GAG-RELATED PROTEIN"/>
    <property type="match status" value="1"/>
</dbReference>
<dbReference type="PANTHER" id="PTHR22639:SF7">
    <property type="entry name" value="CCHC-TYPE DOMAIN-CONTAINING PROTEIN"/>
    <property type="match status" value="1"/>
</dbReference>
<keyword evidence="1" id="KW-0436">Ligase</keyword>
<organism evidence="1">
    <name type="scientific">Triatoma infestans</name>
    <name type="common">Assassin bug</name>
    <dbReference type="NCBI Taxonomy" id="30076"/>
    <lineage>
        <taxon>Eukaryota</taxon>
        <taxon>Metazoa</taxon>
        <taxon>Ecdysozoa</taxon>
        <taxon>Arthropoda</taxon>
        <taxon>Hexapoda</taxon>
        <taxon>Insecta</taxon>
        <taxon>Pterygota</taxon>
        <taxon>Neoptera</taxon>
        <taxon>Paraneoptera</taxon>
        <taxon>Hemiptera</taxon>
        <taxon>Heteroptera</taxon>
        <taxon>Panheteroptera</taxon>
        <taxon>Cimicomorpha</taxon>
        <taxon>Reduviidae</taxon>
        <taxon>Triatominae</taxon>
        <taxon>Triatoma</taxon>
    </lineage>
</organism>
<dbReference type="GO" id="GO:0002218">
    <property type="term" value="P:activation of innate immune response"/>
    <property type="evidence" value="ECO:0007669"/>
    <property type="project" value="InterPro"/>
</dbReference>